<proteinExistence type="predicted"/>
<protein>
    <submittedName>
        <fullName evidence="2">Uncharacterized protein</fullName>
    </submittedName>
</protein>
<sequence>MTGQKAPGKSTSKANNAKRPRCDDEQGAASSSSSSEPSTKRRRTSHDNNHDGDSLMEDALPDDQNQDESSSSSDSSGFSTEESLSDIEVDVDDLESIHEFDMEDLGEFEAFGDHYGPITGEYDYSEAEDEDEEVTEPPSSPMSDFGQFWGRQDPPRRGSQSCTNCHGGKELLRLVMADGVESDSDDEF</sequence>
<evidence type="ECO:0000256" key="1">
    <source>
        <dbReference type="SAM" id="MobiDB-lite"/>
    </source>
</evidence>
<dbReference type="EMBL" id="JAZAVJ010000169">
    <property type="protein sequence ID" value="KAK7408905.1"/>
    <property type="molecule type" value="Genomic_DNA"/>
</dbReference>
<evidence type="ECO:0000313" key="2">
    <source>
        <dbReference type="EMBL" id="KAK7408905.1"/>
    </source>
</evidence>
<name>A0ABR1GTW0_9HYPO</name>
<feature type="region of interest" description="Disordered" evidence="1">
    <location>
        <begin position="1"/>
        <end position="164"/>
    </location>
</feature>
<feature type="compositionally biased region" description="Acidic residues" evidence="1">
    <location>
        <begin position="123"/>
        <end position="135"/>
    </location>
</feature>
<comment type="caution">
    <text evidence="2">The sequence shown here is derived from an EMBL/GenBank/DDBJ whole genome shotgun (WGS) entry which is preliminary data.</text>
</comment>
<accession>A0ABR1GTW0</accession>
<gene>
    <name evidence="2" type="ORF">QQX98_008909</name>
</gene>
<evidence type="ECO:0000313" key="3">
    <source>
        <dbReference type="Proteomes" id="UP001498476"/>
    </source>
</evidence>
<organism evidence="2 3">
    <name type="scientific">Neonectria punicea</name>
    <dbReference type="NCBI Taxonomy" id="979145"/>
    <lineage>
        <taxon>Eukaryota</taxon>
        <taxon>Fungi</taxon>
        <taxon>Dikarya</taxon>
        <taxon>Ascomycota</taxon>
        <taxon>Pezizomycotina</taxon>
        <taxon>Sordariomycetes</taxon>
        <taxon>Hypocreomycetidae</taxon>
        <taxon>Hypocreales</taxon>
        <taxon>Nectriaceae</taxon>
        <taxon>Neonectria</taxon>
    </lineage>
</organism>
<feature type="compositionally biased region" description="Acidic residues" evidence="1">
    <location>
        <begin position="83"/>
        <end position="94"/>
    </location>
</feature>
<feature type="compositionally biased region" description="Polar residues" evidence="1">
    <location>
        <begin position="1"/>
        <end position="15"/>
    </location>
</feature>
<keyword evidence="3" id="KW-1185">Reference proteome</keyword>
<dbReference type="Proteomes" id="UP001498476">
    <property type="component" value="Unassembled WGS sequence"/>
</dbReference>
<feature type="compositionally biased region" description="Low complexity" evidence="1">
    <location>
        <begin position="67"/>
        <end position="82"/>
    </location>
</feature>
<feature type="compositionally biased region" description="Acidic residues" evidence="1">
    <location>
        <begin position="54"/>
        <end position="66"/>
    </location>
</feature>
<reference evidence="2 3" key="1">
    <citation type="journal article" date="2025" name="Microbiol. Resour. Announc.">
        <title>Draft genome sequences for Neonectria magnoliae and Neonectria punicea, canker pathogens of Liriodendron tulipifera and Acer saccharum in West Virginia.</title>
        <authorList>
            <person name="Petronek H.M."/>
            <person name="Kasson M.T."/>
            <person name="Metheny A.M."/>
            <person name="Stauder C.M."/>
            <person name="Lovett B."/>
            <person name="Lynch S.C."/>
            <person name="Garnas J.R."/>
            <person name="Kasson L.R."/>
            <person name="Stajich J.E."/>
        </authorList>
    </citation>
    <scope>NUCLEOTIDE SEQUENCE [LARGE SCALE GENOMIC DNA]</scope>
    <source>
        <strain evidence="2 3">NRRL 64653</strain>
    </source>
</reference>